<dbReference type="AlphaFoldDB" id="A0A4P7BB36"/>
<evidence type="ECO:0000313" key="4">
    <source>
        <dbReference type="Proteomes" id="UP000619512"/>
    </source>
</evidence>
<dbReference type="Proteomes" id="UP000619512">
    <property type="component" value="Unassembled WGS sequence"/>
</dbReference>
<name>A0A4P7BB36_9BURK</name>
<evidence type="ECO:0000313" key="1">
    <source>
        <dbReference type="EMBL" id="GGY94871.1"/>
    </source>
</evidence>
<keyword evidence="3" id="KW-1185">Reference proteome</keyword>
<evidence type="ECO:0000313" key="2">
    <source>
        <dbReference type="EMBL" id="QBQ35811.1"/>
    </source>
</evidence>
<sequence>MRATRRLSASLAWGRALLPLPTGPALTALRCFPSWFALADAVALLPAYGIAPEEVVDCLATLATHSLLIAATAAVPARYRVLAMTGA</sequence>
<dbReference type="EMBL" id="BMWW01000005">
    <property type="protein sequence ID" value="GGY94871.1"/>
    <property type="molecule type" value="Genomic_DNA"/>
</dbReference>
<evidence type="ECO:0000313" key="3">
    <source>
        <dbReference type="Proteomes" id="UP000294359"/>
    </source>
</evidence>
<reference evidence="2 3" key="2">
    <citation type="submission" date="2019-03" db="EMBL/GenBank/DDBJ databases">
        <title>Draft Genome Sequences of Six Type Strains of the Genus Massilia.</title>
        <authorList>
            <person name="Miess H."/>
            <person name="Frediansyhah A."/>
            <person name="Gross H."/>
        </authorList>
    </citation>
    <scope>NUCLEOTIDE SEQUENCE [LARGE SCALE GENOMIC DNA]</scope>
    <source>
        <strain evidence="2 3">DSM 17505</strain>
    </source>
</reference>
<proteinExistence type="predicted"/>
<accession>A0A4P7BB36</accession>
<organism evidence="1 4">
    <name type="scientific">Pseudoduganella plicata</name>
    <dbReference type="NCBI Taxonomy" id="321984"/>
    <lineage>
        <taxon>Bacteria</taxon>
        <taxon>Pseudomonadati</taxon>
        <taxon>Pseudomonadota</taxon>
        <taxon>Betaproteobacteria</taxon>
        <taxon>Burkholderiales</taxon>
        <taxon>Oxalobacteraceae</taxon>
        <taxon>Telluria group</taxon>
        <taxon>Pseudoduganella</taxon>
    </lineage>
</organism>
<dbReference type="Proteomes" id="UP000294359">
    <property type="component" value="Chromosome"/>
</dbReference>
<protein>
    <submittedName>
        <fullName evidence="1">Uncharacterized protein</fullName>
    </submittedName>
</protein>
<reference evidence="1" key="3">
    <citation type="submission" date="2022-12" db="EMBL/GenBank/DDBJ databases">
        <authorList>
            <person name="Sun Q."/>
            <person name="Kim S."/>
        </authorList>
    </citation>
    <scope>NUCLEOTIDE SEQUENCE</scope>
    <source>
        <strain evidence="1">KCTC 12344</strain>
    </source>
</reference>
<dbReference type="EMBL" id="CP038026">
    <property type="protein sequence ID" value="QBQ35811.1"/>
    <property type="molecule type" value="Genomic_DNA"/>
</dbReference>
<gene>
    <name evidence="2" type="ORF">E1742_06300</name>
    <name evidence="1" type="ORF">GCM10007388_30230</name>
</gene>
<reference evidence="1" key="1">
    <citation type="journal article" date="2014" name="Int. J. Syst. Evol. Microbiol.">
        <title>Complete genome sequence of Corynebacterium casei LMG S-19264T (=DSM 44701T), isolated from a smear-ripened cheese.</title>
        <authorList>
            <consortium name="US DOE Joint Genome Institute (JGI-PGF)"/>
            <person name="Walter F."/>
            <person name="Albersmeier A."/>
            <person name="Kalinowski J."/>
            <person name="Ruckert C."/>
        </authorList>
    </citation>
    <scope>NUCLEOTIDE SEQUENCE</scope>
    <source>
        <strain evidence="1">KCTC 12344</strain>
    </source>
</reference>
<dbReference type="RefSeq" id="WP_134384048.1">
    <property type="nucleotide sequence ID" value="NZ_BMWW01000005.1"/>
</dbReference>